<name>A0A0P6YK21_9CHLR</name>
<dbReference type="Pfam" id="PF02518">
    <property type="entry name" value="HATPase_c"/>
    <property type="match status" value="1"/>
</dbReference>
<protein>
    <submittedName>
        <fullName evidence="7">Histidine kinase</fullName>
    </submittedName>
</protein>
<dbReference type="STRING" id="70996.SE18_18075"/>
<evidence type="ECO:0000313" key="7">
    <source>
        <dbReference type="EMBL" id="KPL85524.1"/>
    </source>
</evidence>
<keyword evidence="2 7" id="KW-0418">Kinase</keyword>
<evidence type="ECO:0000256" key="2">
    <source>
        <dbReference type="ARBA" id="ARBA00022777"/>
    </source>
</evidence>
<keyword evidence="1" id="KW-0808">Transferase</keyword>
<evidence type="ECO:0000256" key="3">
    <source>
        <dbReference type="ARBA" id="ARBA00023012"/>
    </source>
</evidence>
<organism evidence="7 8">
    <name type="scientific">Herpetosiphon geysericola</name>
    <dbReference type="NCBI Taxonomy" id="70996"/>
    <lineage>
        <taxon>Bacteria</taxon>
        <taxon>Bacillati</taxon>
        <taxon>Chloroflexota</taxon>
        <taxon>Chloroflexia</taxon>
        <taxon>Herpetosiphonales</taxon>
        <taxon>Herpetosiphonaceae</taxon>
        <taxon>Herpetosiphon</taxon>
    </lineage>
</organism>
<dbReference type="RefSeq" id="WP_054535849.1">
    <property type="nucleotide sequence ID" value="NZ_LGKP01000025.1"/>
</dbReference>
<dbReference type="AlphaFoldDB" id="A0A0P6YK21"/>
<keyword evidence="3" id="KW-0902">Two-component regulatory system</keyword>
<gene>
    <name evidence="7" type="ORF">SE18_18075</name>
</gene>
<dbReference type="GO" id="GO:0016020">
    <property type="term" value="C:membrane"/>
    <property type="evidence" value="ECO:0007669"/>
    <property type="project" value="InterPro"/>
</dbReference>
<dbReference type="Proteomes" id="UP000050277">
    <property type="component" value="Unassembled WGS sequence"/>
</dbReference>
<dbReference type="PATRIC" id="fig|70996.4.peg.491"/>
<dbReference type="InterPro" id="IPR036890">
    <property type="entry name" value="HATPase_C_sf"/>
</dbReference>
<feature type="domain" description="Histidine kinase/HSP90-like ATPase" evidence="5">
    <location>
        <begin position="252"/>
        <end position="346"/>
    </location>
</feature>
<dbReference type="InterPro" id="IPR011712">
    <property type="entry name" value="Sig_transdc_His_kin_sub3_dim/P"/>
</dbReference>
<proteinExistence type="predicted"/>
<reference evidence="7 8" key="1">
    <citation type="submission" date="2015-07" db="EMBL/GenBank/DDBJ databases">
        <title>Whole genome sequence of Herpetosiphon geysericola DSM 7119.</title>
        <authorList>
            <person name="Hemp J."/>
            <person name="Ward L.M."/>
            <person name="Pace L.A."/>
            <person name="Fischer W.W."/>
        </authorList>
    </citation>
    <scope>NUCLEOTIDE SEQUENCE [LARGE SCALE GENOMIC DNA]</scope>
    <source>
        <strain evidence="7 8">DSM 7119</strain>
    </source>
</reference>
<sequence length="347" mass="39577">MAADKDALLKELRDQQDRIRRQMTELDALIRQNQAEVDKMSQREMSVSSRRRDMEVNFERYEKVDIKNFYTSAQEVQTRVQMMRSQVEQLQTKQQLLREQQDTLQKLIQSLDEVSVVAETTISNLPQVDPQEQIAAIIQAQEKERLRISLQMHDGPAQSMSNLVLRAEICERFLDHDTNQARSEMASLKTAINTVLQDTRRFIFDLRPMTLDDLGLLPTLKRYGQEFGDKNGIEINLMAQGLESRLPSHYEVTIFRFVQEALNNVQRHANASHVRIILEADPSKIQIAIEDDGAGFHVAETLNDPTGKRNMGIASLRQQAEVLLRGQMGIESTVGRGTRVVAVVPAP</sequence>
<dbReference type="Gene3D" id="1.20.5.1930">
    <property type="match status" value="1"/>
</dbReference>
<dbReference type="InterPro" id="IPR003594">
    <property type="entry name" value="HATPase_dom"/>
</dbReference>
<evidence type="ECO:0000256" key="4">
    <source>
        <dbReference type="SAM" id="Coils"/>
    </source>
</evidence>
<feature type="coiled-coil region" evidence="4">
    <location>
        <begin position="2"/>
        <end position="43"/>
    </location>
</feature>
<evidence type="ECO:0000256" key="1">
    <source>
        <dbReference type="ARBA" id="ARBA00022679"/>
    </source>
</evidence>
<evidence type="ECO:0000313" key="8">
    <source>
        <dbReference type="Proteomes" id="UP000050277"/>
    </source>
</evidence>
<comment type="caution">
    <text evidence="7">The sequence shown here is derived from an EMBL/GenBank/DDBJ whole genome shotgun (WGS) entry which is preliminary data.</text>
</comment>
<dbReference type="GO" id="GO:0000155">
    <property type="term" value="F:phosphorelay sensor kinase activity"/>
    <property type="evidence" value="ECO:0007669"/>
    <property type="project" value="InterPro"/>
</dbReference>
<dbReference type="Pfam" id="PF07730">
    <property type="entry name" value="HisKA_3"/>
    <property type="match status" value="1"/>
</dbReference>
<keyword evidence="4" id="KW-0175">Coiled coil</keyword>
<dbReference type="PANTHER" id="PTHR24421">
    <property type="entry name" value="NITRATE/NITRITE SENSOR PROTEIN NARX-RELATED"/>
    <property type="match status" value="1"/>
</dbReference>
<feature type="domain" description="Signal transduction histidine kinase subgroup 3 dimerisation and phosphoacceptor" evidence="6">
    <location>
        <begin position="144"/>
        <end position="211"/>
    </location>
</feature>
<dbReference type="PANTHER" id="PTHR24421:SF55">
    <property type="entry name" value="SENSOR HISTIDINE KINASE YDFH"/>
    <property type="match status" value="1"/>
</dbReference>
<accession>A0A0P6YK21</accession>
<feature type="coiled-coil region" evidence="4">
    <location>
        <begin position="73"/>
        <end position="110"/>
    </location>
</feature>
<dbReference type="OrthoDB" id="9781904at2"/>
<keyword evidence="8" id="KW-1185">Reference proteome</keyword>
<dbReference type="Gene3D" id="3.30.565.10">
    <property type="entry name" value="Histidine kinase-like ATPase, C-terminal domain"/>
    <property type="match status" value="1"/>
</dbReference>
<evidence type="ECO:0000259" key="6">
    <source>
        <dbReference type="Pfam" id="PF07730"/>
    </source>
</evidence>
<evidence type="ECO:0000259" key="5">
    <source>
        <dbReference type="Pfam" id="PF02518"/>
    </source>
</evidence>
<dbReference type="GO" id="GO:0046983">
    <property type="term" value="F:protein dimerization activity"/>
    <property type="evidence" value="ECO:0007669"/>
    <property type="project" value="InterPro"/>
</dbReference>
<dbReference type="EMBL" id="LGKP01000025">
    <property type="protein sequence ID" value="KPL85524.1"/>
    <property type="molecule type" value="Genomic_DNA"/>
</dbReference>
<dbReference type="InterPro" id="IPR050482">
    <property type="entry name" value="Sensor_HK_TwoCompSys"/>
</dbReference>
<dbReference type="SUPFAM" id="SSF55874">
    <property type="entry name" value="ATPase domain of HSP90 chaperone/DNA topoisomerase II/histidine kinase"/>
    <property type="match status" value="1"/>
</dbReference>
<dbReference type="CDD" id="cd16917">
    <property type="entry name" value="HATPase_UhpB-NarQ-NarX-like"/>
    <property type="match status" value="1"/>
</dbReference>